<proteinExistence type="inferred from homology"/>
<keyword evidence="4" id="KW-1185">Reference proteome</keyword>
<dbReference type="Gene3D" id="3.90.1300.10">
    <property type="entry name" value="Amidase signature (AS) domain"/>
    <property type="match status" value="1"/>
</dbReference>
<gene>
    <name evidence="3" type="ORF">SAMN05216207_106519</name>
</gene>
<dbReference type="EMBL" id="FOUY01000065">
    <property type="protein sequence ID" value="SFO47730.1"/>
    <property type="molecule type" value="Genomic_DNA"/>
</dbReference>
<dbReference type="AlphaFoldDB" id="A0A1I5HI74"/>
<reference evidence="3 4" key="1">
    <citation type="submission" date="2016-10" db="EMBL/GenBank/DDBJ databases">
        <authorList>
            <person name="de Groot N.N."/>
        </authorList>
    </citation>
    <scope>NUCLEOTIDE SEQUENCE [LARGE SCALE GENOMIC DNA]</scope>
    <source>
        <strain evidence="3 4">CGMCC 4.1877</strain>
    </source>
</reference>
<dbReference type="PANTHER" id="PTHR11895">
    <property type="entry name" value="TRANSAMIDASE"/>
    <property type="match status" value="1"/>
</dbReference>
<evidence type="ECO:0000313" key="4">
    <source>
        <dbReference type="Proteomes" id="UP000199614"/>
    </source>
</evidence>
<dbReference type="GO" id="GO:0016740">
    <property type="term" value="F:transferase activity"/>
    <property type="evidence" value="ECO:0007669"/>
    <property type="project" value="UniProtKB-KW"/>
</dbReference>
<dbReference type="OrthoDB" id="182039at2"/>
<evidence type="ECO:0000313" key="3">
    <source>
        <dbReference type="EMBL" id="SFO47730.1"/>
    </source>
</evidence>
<dbReference type="RefSeq" id="WP_093355814.1">
    <property type="nucleotide sequence ID" value="NZ_FOUY01000065.1"/>
</dbReference>
<sequence>MSAVRPTPTHECDALQLQELYRRGDLSPRDVIEDCISRIERINPEINSVLVVLVERARAAAAESERRWREGAPRPLEGVPIGVKDVADIAGVPTTGGSALYLDHIADRDAEVIRRTENAGGVVIAKDATTEFAIGGPHNPTFGAVRNPWDLTRWSGGSSTGAAASVAARMYPLAIGSDAAGSIRMPASWCGLTGLKPTTGAVPRTGVLPLSWTTETVGPIGRSATDVARFFAVLRGLDTADPRSVPTPADGLDSLASGHVPSDLEGVRIGIARDYFLEDCDGDVRQNFESAVNALRSAGAVISDVMLPLAPDAMQIGYLLLFTEAAAVHRVNADRLDQCDPVMVRRLSEGFLTSATDYIRALQYRVQLQQNFAEAFTKVDLIAVPTTPGTAPNLDDLTIQIDGVPKPMHDVQSRAGMVCNLAGVPAVAFPSGVDHAGCPTSIQLIARPHKEQEALTAAGVYQSRTGHHLQVPDIAA</sequence>
<dbReference type="InterPro" id="IPR036928">
    <property type="entry name" value="AS_sf"/>
</dbReference>
<dbReference type="Proteomes" id="UP000199614">
    <property type="component" value="Unassembled WGS sequence"/>
</dbReference>
<organism evidence="3 4">
    <name type="scientific">Pseudonocardia ammonioxydans</name>
    <dbReference type="NCBI Taxonomy" id="260086"/>
    <lineage>
        <taxon>Bacteria</taxon>
        <taxon>Bacillati</taxon>
        <taxon>Actinomycetota</taxon>
        <taxon>Actinomycetes</taxon>
        <taxon>Pseudonocardiales</taxon>
        <taxon>Pseudonocardiaceae</taxon>
        <taxon>Pseudonocardia</taxon>
    </lineage>
</organism>
<dbReference type="SUPFAM" id="SSF75304">
    <property type="entry name" value="Amidase signature (AS) enzymes"/>
    <property type="match status" value="1"/>
</dbReference>
<comment type="similarity">
    <text evidence="1">Belongs to the amidase family.</text>
</comment>
<evidence type="ECO:0000259" key="2">
    <source>
        <dbReference type="Pfam" id="PF01425"/>
    </source>
</evidence>
<dbReference type="InterPro" id="IPR000120">
    <property type="entry name" value="Amidase"/>
</dbReference>
<dbReference type="STRING" id="260086.SAMN05216207_106519"/>
<name>A0A1I5HI74_PSUAM</name>
<protein>
    <submittedName>
        <fullName evidence="3">Aspartyl-tRNA(Asn)/glutamyl-tRNA(Gln) amidotransferase subunit A</fullName>
    </submittedName>
</protein>
<accession>A0A1I5HI74</accession>
<keyword evidence="3" id="KW-0808">Transferase</keyword>
<evidence type="ECO:0000256" key="1">
    <source>
        <dbReference type="ARBA" id="ARBA00009199"/>
    </source>
</evidence>
<dbReference type="PANTHER" id="PTHR11895:SF7">
    <property type="entry name" value="GLUTAMYL-TRNA(GLN) AMIDOTRANSFERASE SUBUNIT A, MITOCHONDRIAL"/>
    <property type="match status" value="1"/>
</dbReference>
<feature type="domain" description="Amidase" evidence="2">
    <location>
        <begin position="30"/>
        <end position="454"/>
    </location>
</feature>
<dbReference type="InterPro" id="IPR023631">
    <property type="entry name" value="Amidase_dom"/>
</dbReference>
<dbReference type="Pfam" id="PF01425">
    <property type="entry name" value="Amidase"/>
    <property type="match status" value="1"/>
</dbReference>